<feature type="transmembrane region" description="Helical" evidence="6">
    <location>
        <begin position="174"/>
        <end position="199"/>
    </location>
</feature>
<evidence type="ECO:0000256" key="3">
    <source>
        <dbReference type="ARBA" id="ARBA00022989"/>
    </source>
</evidence>
<evidence type="ECO:0000256" key="4">
    <source>
        <dbReference type="ARBA" id="ARBA00023136"/>
    </source>
</evidence>
<evidence type="ECO:0000259" key="9">
    <source>
        <dbReference type="Pfam" id="PF21892"/>
    </source>
</evidence>
<feature type="transmembrane region" description="Helical" evidence="6">
    <location>
        <begin position="353"/>
        <end position="380"/>
    </location>
</feature>
<dbReference type="InterPro" id="IPR019336">
    <property type="entry name" value="GPR180/TMEM145_TM"/>
</dbReference>
<keyword evidence="7" id="KW-0732">Signal</keyword>
<dbReference type="GeneID" id="100644370"/>
<evidence type="ECO:0000313" key="12">
    <source>
        <dbReference type="RefSeq" id="XP_048264685.1"/>
    </source>
</evidence>
<organism evidence="11">
    <name type="scientific">Bombus terrestris</name>
    <name type="common">Buff-tailed bumblebee</name>
    <name type="synonym">Apis terrestris</name>
    <dbReference type="NCBI Taxonomy" id="30195"/>
    <lineage>
        <taxon>Eukaryota</taxon>
        <taxon>Metazoa</taxon>
        <taxon>Ecdysozoa</taxon>
        <taxon>Arthropoda</taxon>
        <taxon>Hexapoda</taxon>
        <taxon>Insecta</taxon>
        <taxon>Pterygota</taxon>
        <taxon>Neoptera</taxon>
        <taxon>Endopterygota</taxon>
        <taxon>Hymenoptera</taxon>
        <taxon>Apocrita</taxon>
        <taxon>Aculeata</taxon>
        <taxon>Apoidea</taxon>
        <taxon>Anthophila</taxon>
        <taxon>Apidae</taxon>
        <taxon>Bombus</taxon>
        <taxon>Bombus</taxon>
    </lineage>
</organism>
<keyword evidence="10" id="KW-1185">Reference proteome</keyword>
<dbReference type="GO" id="GO:0019236">
    <property type="term" value="P:response to pheromone"/>
    <property type="evidence" value="ECO:0007669"/>
    <property type="project" value="InterPro"/>
</dbReference>
<name>A0A9B2JIP7_BOMTE</name>
<feature type="signal peptide" evidence="7">
    <location>
        <begin position="1"/>
        <end position="19"/>
    </location>
</feature>
<dbReference type="Proteomes" id="UP000835206">
    <property type="component" value="Chromosome 9"/>
</dbReference>
<dbReference type="PANTHER" id="PTHR23252">
    <property type="entry name" value="INTIMAL THICKNESS RECEPTOR-RELATED"/>
    <property type="match status" value="1"/>
</dbReference>
<dbReference type="InterPro" id="IPR053880">
    <property type="entry name" value="GPR180-like_N"/>
</dbReference>
<feature type="transmembrane region" description="Helical" evidence="6">
    <location>
        <begin position="323"/>
        <end position="341"/>
    </location>
</feature>
<gene>
    <name evidence="11 12" type="primary">LOC100644370</name>
</gene>
<feature type="chain" id="PRO_5044697546" evidence="7">
    <location>
        <begin position="20"/>
        <end position="460"/>
    </location>
</feature>
<accession>A0A9B2JIP7</accession>
<evidence type="ECO:0000256" key="1">
    <source>
        <dbReference type="ARBA" id="ARBA00004141"/>
    </source>
</evidence>
<feature type="transmembrane region" description="Helical" evidence="6">
    <location>
        <begin position="285"/>
        <end position="303"/>
    </location>
</feature>
<dbReference type="GO" id="GO:0016020">
    <property type="term" value="C:membrane"/>
    <property type="evidence" value="ECO:0007669"/>
    <property type="project" value="UniProtKB-SubCell"/>
</dbReference>
<feature type="domain" description="GPR180/TMEM145 transmembrane" evidence="8">
    <location>
        <begin position="184"/>
        <end position="403"/>
    </location>
</feature>
<dbReference type="KEGG" id="bter:100644370"/>
<keyword evidence="2 6" id="KW-0812">Transmembrane</keyword>
<dbReference type="Pfam" id="PF10192">
    <property type="entry name" value="GPR180-TMEM145_TM"/>
    <property type="match status" value="1"/>
</dbReference>
<keyword evidence="4 6" id="KW-0472">Membrane</keyword>
<keyword evidence="5" id="KW-0325">Glycoprotein</keyword>
<protein>
    <submittedName>
        <fullName evidence="11 12">Transmembrane protein 145</fullName>
    </submittedName>
</protein>
<feature type="domain" description="GPR180-like N-terminal" evidence="9">
    <location>
        <begin position="25"/>
        <end position="152"/>
    </location>
</feature>
<dbReference type="AlphaFoldDB" id="A0A9B2JIP7"/>
<dbReference type="RefSeq" id="XP_048264685.1">
    <property type="nucleotide sequence ID" value="XM_048408728.1"/>
</dbReference>
<dbReference type="RefSeq" id="XP_012167638.1">
    <property type="nucleotide sequence ID" value="XM_012312248.3"/>
</dbReference>
<evidence type="ECO:0000313" key="10">
    <source>
        <dbReference type="Proteomes" id="UP000835206"/>
    </source>
</evidence>
<feature type="transmembrane region" description="Helical" evidence="6">
    <location>
        <begin position="211"/>
        <end position="233"/>
    </location>
</feature>
<evidence type="ECO:0000256" key="5">
    <source>
        <dbReference type="ARBA" id="ARBA00023180"/>
    </source>
</evidence>
<proteinExistence type="predicted"/>
<reference evidence="11" key="1">
    <citation type="submission" date="2023-09" db="UniProtKB">
        <authorList>
            <consortium name="RefSeq"/>
        </authorList>
    </citation>
    <scope>IDENTIFICATION</scope>
</reference>
<evidence type="ECO:0000313" key="11">
    <source>
        <dbReference type="RefSeq" id="XP_012167638.1"/>
    </source>
</evidence>
<evidence type="ECO:0000259" key="8">
    <source>
        <dbReference type="Pfam" id="PF10192"/>
    </source>
</evidence>
<feature type="transmembrane region" description="Helical" evidence="6">
    <location>
        <begin position="258"/>
        <end position="278"/>
    </location>
</feature>
<dbReference type="OrthoDB" id="205745at2759"/>
<sequence length="460" mass="53124">MFNILSFFFMLFNFLLTYSETKILQGHLVTRENWAFLARFCFLTQQGTFRYEFELGGKEQDLKILLYYDAPDQWPSVYPSNKTCIEKEAILWDGIGQIVPLSTLTSEQSGCVEKEETTVQCSSHRRFRSSRPRWWFIALADCSSKTGLNVSYWISLTNAPHGHFWKEHFSADEFYILPELITIACIYVILVILSFYIAIQLRARRLLHVSYKIFIASLLCQLVGILFEIYSYINLGLRGIPTQNAYLLGQLLEACSDVLYTVLMLLLALGFTVTKSVLTARQTRWLICFICLISFCQFSLYIYQSDVFDPGLVLYIYESPPGYGLIILKLIAWIIFSLRCFKTVRKMSTKLHFYGSLFSLGSAWFLCHPLTVLCITLLVDEWVRESVAKGCLLWTIFMGHIMFLYITRPSMANKRFPFHIRTCQVMPVGGEGQDHSYEPHVRTTSSAFTISHLTPSTLQY</sequence>
<evidence type="ECO:0000256" key="6">
    <source>
        <dbReference type="SAM" id="Phobius"/>
    </source>
</evidence>
<dbReference type="Pfam" id="PF21892">
    <property type="entry name" value="TMEM145_N"/>
    <property type="match status" value="1"/>
</dbReference>
<dbReference type="PANTHER" id="PTHR23252:SF24">
    <property type="entry name" value="TRANSMEMBRANE PROTEIN 145"/>
    <property type="match status" value="1"/>
</dbReference>
<dbReference type="GO" id="GO:0007186">
    <property type="term" value="P:G protein-coupled receptor signaling pathway"/>
    <property type="evidence" value="ECO:0007669"/>
    <property type="project" value="InterPro"/>
</dbReference>
<feature type="transmembrane region" description="Helical" evidence="6">
    <location>
        <begin position="386"/>
        <end position="406"/>
    </location>
</feature>
<comment type="subcellular location">
    <subcellularLocation>
        <location evidence="1">Membrane</location>
        <topology evidence="1">Multi-pass membrane protein</topology>
    </subcellularLocation>
</comment>
<evidence type="ECO:0000256" key="2">
    <source>
        <dbReference type="ARBA" id="ARBA00022692"/>
    </source>
</evidence>
<dbReference type="InterPro" id="IPR047831">
    <property type="entry name" value="GPR180/TMEM145"/>
</dbReference>
<feature type="transmembrane region" description="Helical" evidence="6">
    <location>
        <begin position="134"/>
        <end position="154"/>
    </location>
</feature>
<evidence type="ECO:0000256" key="7">
    <source>
        <dbReference type="SAM" id="SignalP"/>
    </source>
</evidence>
<keyword evidence="3 6" id="KW-1133">Transmembrane helix</keyword>